<comment type="caution">
    <text evidence="2">The sequence shown here is derived from an EMBL/GenBank/DDBJ whole genome shotgun (WGS) entry which is preliminary data.</text>
</comment>
<evidence type="ECO:0000313" key="3">
    <source>
        <dbReference type="Proteomes" id="UP000237246"/>
    </source>
</evidence>
<evidence type="ECO:0000256" key="1">
    <source>
        <dbReference type="SAM" id="MobiDB-lite"/>
    </source>
</evidence>
<organism evidence="2 3">
    <name type="scientific">Bambusicola thoracicus</name>
    <name type="common">Chinese bamboo-partridge</name>
    <name type="synonym">Perdix thoracica</name>
    <dbReference type="NCBI Taxonomy" id="9083"/>
    <lineage>
        <taxon>Eukaryota</taxon>
        <taxon>Metazoa</taxon>
        <taxon>Chordata</taxon>
        <taxon>Craniata</taxon>
        <taxon>Vertebrata</taxon>
        <taxon>Euteleostomi</taxon>
        <taxon>Archelosauria</taxon>
        <taxon>Archosauria</taxon>
        <taxon>Dinosauria</taxon>
        <taxon>Saurischia</taxon>
        <taxon>Theropoda</taxon>
        <taxon>Coelurosauria</taxon>
        <taxon>Aves</taxon>
        <taxon>Neognathae</taxon>
        <taxon>Galloanserae</taxon>
        <taxon>Galliformes</taxon>
        <taxon>Phasianidae</taxon>
        <taxon>Perdicinae</taxon>
        <taxon>Bambusicola</taxon>
    </lineage>
</organism>
<feature type="region of interest" description="Disordered" evidence="1">
    <location>
        <begin position="1"/>
        <end position="98"/>
    </location>
</feature>
<dbReference type="Proteomes" id="UP000237246">
    <property type="component" value="Unassembled WGS sequence"/>
</dbReference>
<proteinExistence type="predicted"/>
<gene>
    <name evidence="2" type="ORF">CIB84_011448</name>
</gene>
<name>A0A2P4SL15_BAMTH</name>
<accession>A0A2P4SL15</accession>
<reference evidence="2 3" key="1">
    <citation type="submission" date="2018-01" db="EMBL/GenBank/DDBJ databases">
        <title>Comparison of the Chinese Bamboo Partridge and Red Junglefowl genome sequences highlights the importance of demography in genome evolution.</title>
        <authorList>
            <person name="Tiley G.P."/>
            <person name="Kimball R.T."/>
            <person name="Braun E.L."/>
            <person name="Burleigh J.G."/>
        </authorList>
    </citation>
    <scope>NUCLEOTIDE SEQUENCE [LARGE SCALE GENOMIC DNA]</scope>
    <source>
        <strain evidence="2">RTK389</strain>
        <tissue evidence="2">Blood</tissue>
    </source>
</reference>
<evidence type="ECO:0000313" key="2">
    <source>
        <dbReference type="EMBL" id="POI24802.1"/>
    </source>
</evidence>
<dbReference type="AlphaFoldDB" id="A0A2P4SL15"/>
<protein>
    <submittedName>
        <fullName evidence="2">Uncharacterized protein</fullName>
    </submittedName>
</protein>
<feature type="compositionally biased region" description="Low complexity" evidence="1">
    <location>
        <begin position="59"/>
        <end position="71"/>
    </location>
</feature>
<sequence>MRCSGGWGPARHGAGAPLPGRAEAPQHPPVRPLFASTDATHRLAPALQQREPGLPIAPSPTSTGTGSSSAPLHPAEQSRHSTNDPPHIPSCPPHTTLSSCSLCLLAGGECG</sequence>
<keyword evidence="3" id="KW-1185">Reference proteome</keyword>
<dbReference type="EMBL" id="PPHD01038453">
    <property type="protein sequence ID" value="POI24802.1"/>
    <property type="molecule type" value="Genomic_DNA"/>
</dbReference>